<keyword evidence="12 13" id="KW-0807">Transducer</keyword>
<dbReference type="Gene3D" id="1.20.1070.10">
    <property type="entry name" value="Rhodopsin 7-helix transmembrane proteins"/>
    <property type="match status" value="1"/>
</dbReference>
<feature type="transmembrane region" description="Helical" evidence="13">
    <location>
        <begin position="20"/>
        <end position="44"/>
    </location>
</feature>
<evidence type="ECO:0000256" key="12">
    <source>
        <dbReference type="ARBA" id="ARBA00023224"/>
    </source>
</evidence>
<feature type="transmembrane region" description="Helical" evidence="13">
    <location>
        <begin position="135"/>
        <end position="152"/>
    </location>
</feature>
<dbReference type="GO" id="GO:0004930">
    <property type="term" value="F:G protein-coupled receptor activity"/>
    <property type="evidence" value="ECO:0007669"/>
    <property type="project" value="UniProtKB-KW"/>
</dbReference>
<keyword evidence="10" id="KW-1015">Disulfide bond</keyword>
<keyword evidence="5 13" id="KW-0681">Retinal protein</keyword>
<keyword evidence="7 13" id="KW-0157">Chromophore</keyword>
<dbReference type="FunFam" id="1.20.1070.10:FF:000044">
    <property type="entry name" value="Opsin, ultraviolet-sensitive"/>
    <property type="match status" value="1"/>
</dbReference>
<dbReference type="InterPro" id="IPR027430">
    <property type="entry name" value="Retinal_BS"/>
</dbReference>
<keyword evidence="3 13" id="KW-0716">Sensory transduction</keyword>
<protein>
    <submittedName>
        <fullName evidence="15">Melanopsin photopigment opn4x-long</fullName>
    </submittedName>
</protein>
<feature type="transmembrane region" description="Helical" evidence="13">
    <location>
        <begin position="281"/>
        <end position="301"/>
    </location>
</feature>
<dbReference type="PRINTS" id="PR00238">
    <property type="entry name" value="OPSIN"/>
</dbReference>
<dbReference type="KEGG" id="cmk:103184488"/>
<evidence type="ECO:0000256" key="7">
    <source>
        <dbReference type="ARBA" id="ARBA00022991"/>
    </source>
</evidence>
<reference evidence="15" key="2">
    <citation type="journal article" date="2012" name="PLoS ONE">
        <title>Evolution and Functional Characterisation of Melanopsins in a Deep-Sea Chimaera (Elephant Shark, Callorhinchus milii).</title>
        <authorList>
            <person name="Davies W.I."/>
            <person name="Tay B.H."/>
            <person name="Zheng L."/>
            <person name="Danks J.A."/>
            <person name="Brenner S."/>
            <person name="Foster R.G."/>
            <person name="Collin S.P."/>
            <person name="Hankins M.W."/>
            <person name="Venkatesh B."/>
            <person name="Hunt D.M."/>
        </authorList>
    </citation>
    <scope>NUCLEOTIDE SEQUENCE</scope>
</reference>
<keyword evidence="9 13" id="KW-0472">Membrane</keyword>
<comment type="subcellular location">
    <subcellularLocation>
        <location evidence="1 13">Membrane</location>
        <topology evidence="1 13">Multi-pass membrane protein</topology>
    </subcellularLocation>
</comment>
<sequence length="402" mass="44582">MDSHHRTFDTVNVPDCVHYIFGSCIIVIGTIGVLGNLLVLYAVYSDKKLRTAPNFFITNLAVSDFLMSASQSPVFFVSSLNKRWIFGNIGCKLYAFCGALFGITSMITLMAISIDRYWVITKPLQSISSTTTKKNTLKVIILVWLYSLAWSLPPLLGWSSYIPEGLMTSCTWDYVTNSPSNRSYTLMLCCFVFFVPLIVISYCYICMFRAVKHTTRDIEKMGGCRRKAYEAHQQTVKVEWKLAKIAFVAIVVFVLSWFPYACVTLVGWAGHGDILTPYSKTVPAVLAKASAIYNPIIYAIIHPNYRRALAKSIPCLCLCCLSCIRRKDLMLGSISDSSERTLVITRQSLGLKPKVMSSGENIPREGCCSIGRSEVVSLAQLVVPLTSVVGSSRTSGLGTHIV</sequence>
<evidence type="ECO:0000313" key="15">
    <source>
        <dbReference type="EMBL" id="AFU50497.1"/>
    </source>
</evidence>
<dbReference type="GO" id="GO:0007601">
    <property type="term" value="P:visual perception"/>
    <property type="evidence" value="ECO:0007669"/>
    <property type="project" value="InterPro"/>
</dbReference>
<dbReference type="GeneID" id="103184488"/>
<keyword evidence="2 13" id="KW-0600">Photoreceptor protein</keyword>
<dbReference type="InterPro" id="IPR000276">
    <property type="entry name" value="GPCR_Rhodpsn"/>
</dbReference>
<feature type="transmembrane region" description="Helical" evidence="13">
    <location>
        <begin position="245"/>
        <end position="269"/>
    </location>
</feature>
<dbReference type="PANTHER" id="PTHR24240">
    <property type="entry name" value="OPSIN"/>
    <property type="match status" value="1"/>
</dbReference>
<name>K9MBJ4_CALMI</name>
<feature type="transmembrane region" description="Helical" evidence="13">
    <location>
        <begin position="93"/>
        <end position="114"/>
    </location>
</feature>
<accession>K9MBJ4</accession>
<evidence type="ECO:0000256" key="10">
    <source>
        <dbReference type="ARBA" id="ARBA00023157"/>
    </source>
</evidence>
<dbReference type="SUPFAM" id="SSF81321">
    <property type="entry name" value="Family A G protein-coupled receptor-like"/>
    <property type="match status" value="1"/>
</dbReference>
<evidence type="ECO:0000256" key="11">
    <source>
        <dbReference type="ARBA" id="ARBA00023170"/>
    </source>
</evidence>
<dbReference type="OrthoDB" id="9996086at2759"/>
<feature type="transmembrane region" description="Helical" evidence="13">
    <location>
        <begin position="56"/>
        <end position="81"/>
    </location>
</feature>
<evidence type="ECO:0000256" key="3">
    <source>
        <dbReference type="ARBA" id="ARBA00022606"/>
    </source>
</evidence>
<comment type="similarity">
    <text evidence="13">Belongs to the G-protein coupled receptor 1 family. Opsin subfamily.</text>
</comment>
<evidence type="ECO:0000259" key="14">
    <source>
        <dbReference type="PROSITE" id="PS50262"/>
    </source>
</evidence>
<organism evidence="15">
    <name type="scientific">Callorhinchus milii</name>
    <name type="common">Ghost shark</name>
    <dbReference type="NCBI Taxonomy" id="7868"/>
    <lineage>
        <taxon>Eukaryota</taxon>
        <taxon>Metazoa</taxon>
        <taxon>Chordata</taxon>
        <taxon>Craniata</taxon>
        <taxon>Vertebrata</taxon>
        <taxon>Chondrichthyes</taxon>
        <taxon>Holocephali</taxon>
        <taxon>Chimaeriformes</taxon>
        <taxon>Callorhinchidae</taxon>
        <taxon>Callorhinchus</taxon>
    </lineage>
</organism>
<feature type="transmembrane region" description="Helical" evidence="13">
    <location>
        <begin position="184"/>
        <end position="211"/>
    </location>
</feature>
<evidence type="ECO:0000256" key="8">
    <source>
        <dbReference type="ARBA" id="ARBA00023040"/>
    </source>
</evidence>
<dbReference type="PROSITE" id="PS50262">
    <property type="entry name" value="G_PROTEIN_RECEP_F1_2"/>
    <property type="match status" value="1"/>
</dbReference>
<dbReference type="AlphaFoldDB" id="K9MBJ4"/>
<evidence type="ECO:0000256" key="13">
    <source>
        <dbReference type="RuleBase" id="RU004951"/>
    </source>
</evidence>
<dbReference type="PRINTS" id="PR00237">
    <property type="entry name" value="GPCRRHODOPSN"/>
</dbReference>
<keyword evidence="4 13" id="KW-0812">Transmembrane</keyword>
<dbReference type="PROSITE" id="PS00237">
    <property type="entry name" value="G_PROTEIN_RECEP_F1_1"/>
    <property type="match status" value="1"/>
</dbReference>
<evidence type="ECO:0000256" key="9">
    <source>
        <dbReference type="ARBA" id="ARBA00023136"/>
    </source>
</evidence>
<dbReference type="PROSITE" id="PS00238">
    <property type="entry name" value="OPSIN"/>
    <property type="match status" value="1"/>
</dbReference>
<dbReference type="CTD" id="563080"/>
<dbReference type="GO" id="GO:0016020">
    <property type="term" value="C:membrane"/>
    <property type="evidence" value="ECO:0007669"/>
    <property type="project" value="UniProtKB-SubCell"/>
</dbReference>
<dbReference type="InterPro" id="IPR017452">
    <property type="entry name" value="GPCR_Rhodpsn_7TM"/>
</dbReference>
<evidence type="ECO:0000256" key="2">
    <source>
        <dbReference type="ARBA" id="ARBA00022543"/>
    </source>
</evidence>
<keyword evidence="8 13" id="KW-0297">G-protein coupled receptor</keyword>
<dbReference type="RefSeq" id="NP_001279400.1">
    <property type="nucleotide sequence ID" value="NM_001292471.1"/>
</dbReference>
<evidence type="ECO:0000256" key="6">
    <source>
        <dbReference type="ARBA" id="ARBA00022989"/>
    </source>
</evidence>
<keyword evidence="6 13" id="KW-1133">Transmembrane helix</keyword>
<proteinExistence type="evidence at transcript level"/>
<dbReference type="GO" id="GO:0007602">
    <property type="term" value="P:phototransduction"/>
    <property type="evidence" value="ECO:0007669"/>
    <property type="project" value="UniProtKB-KW"/>
</dbReference>
<dbReference type="InterPro" id="IPR001760">
    <property type="entry name" value="Opsin"/>
</dbReference>
<dbReference type="InterPro" id="IPR050125">
    <property type="entry name" value="GPCR_opsins"/>
</dbReference>
<evidence type="ECO:0000256" key="1">
    <source>
        <dbReference type="ARBA" id="ARBA00004141"/>
    </source>
</evidence>
<dbReference type="EMBL" id="JQ172799">
    <property type="protein sequence ID" value="AFU50497.1"/>
    <property type="molecule type" value="mRNA"/>
</dbReference>
<dbReference type="SMART" id="SM01381">
    <property type="entry name" value="7TM_GPCR_Srsx"/>
    <property type="match status" value="1"/>
</dbReference>
<reference evidence="15" key="1">
    <citation type="submission" date="2011-11" db="EMBL/GenBank/DDBJ databases">
        <title>Genome sequence of Vibrio cholerae HC-81A1.</title>
        <authorList>
            <person name="Eppinger M."/>
            <person name="Hasan N.A."/>
            <person name="Sengamalay N."/>
            <person name="Hine E."/>
            <person name="Su Q."/>
            <person name="Daugherty S.C."/>
            <person name="Young S."/>
            <person name="Sadzewicz L."/>
            <person name="Tallon L."/>
            <person name="Cebula T.A."/>
            <person name="Ravel J."/>
            <person name="Colwell R.R."/>
        </authorList>
    </citation>
    <scope>NUCLEOTIDE SEQUENCE</scope>
</reference>
<feature type="domain" description="G-protein coupled receptors family 1 profile" evidence="14">
    <location>
        <begin position="35"/>
        <end position="298"/>
    </location>
</feature>
<dbReference type="GO" id="GO:0009881">
    <property type="term" value="F:photoreceptor activity"/>
    <property type="evidence" value="ECO:0007669"/>
    <property type="project" value="UniProtKB-KW"/>
</dbReference>
<dbReference type="Pfam" id="PF00001">
    <property type="entry name" value="7tm_1"/>
    <property type="match status" value="1"/>
</dbReference>
<evidence type="ECO:0000256" key="4">
    <source>
        <dbReference type="ARBA" id="ARBA00022692"/>
    </source>
</evidence>
<keyword evidence="11 13" id="KW-0675">Receptor</keyword>
<evidence type="ECO:0000256" key="5">
    <source>
        <dbReference type="ARBA" id="ARBA00022925"/>
    </source>
</evidence>